<evidence type="ECO:0008006" key="4">
    <source>
        <dbReference type="Google" id="ProtNLM"/>
    </source>
</evidence>
<sequence>MDGQTDVTSGKKRNGHLVKRNTGNDDALALCGDTWTDKVATDVCRSLYTE</sequence>
<dbReference type="AlphaFoldDB" id="A0A9D4HZ47"/>
<reference evidence="2" key="2">
    <citation type="submission" date="2020-11" db="EMBL/GenBank/DDBJ databases">
        <authorList>
            <person name="McCartney M.A."/>
            <person name="Auch B."/>
            <person name="Kono T."/>
            <person name="Mallez S."/>
            <person name="Becker A."/>
            <person name="Gohl D.M."/>
            <person name="Silverstein K.A.T."/>
            <person name="Koren S."/>
            <person name="Bechman K.B."/>
            <person name="Herman A."/>
            <person name="Abrahante J.E."/>
            <person name="Garbe J."/>
        </authorList>
    </citation>
    <scope>NUCLEOTIDE SEQUENCE</scope>
    <source>
        <strain evidence="2">Duluth1</strain>
        <tissue evidence="2">Whole animal</tissue>
    </source>
</reference>
<dbReference type="Proteomes" id="UP000828390">
    <property type="component" value="Unassembled WGS sequence"/>
</dbReference>
<protein>
    <recommendedName>
        <fullName evidence="4">SRCR domain-containing protein</fullName>
    </recommendedName>
</protein>
<name>A0A9D4HZ47_DREPO</name>
<organism evidence="2 3">
    <name type="scientific">Dreissena polymorpha</name>
    <name type="common">Zebra mussel</name>
    <name type="synonym">Mytilus polymorpha</name>
    <dbReference type="NCBI Taxonomy" id="45954"/>
    <lineage>
        <taxon>Eukaryota</taxon>
        <taxon>Metazoa</taxon>
        <taxon>Spiralia</taxon>
        <taxon>Lophotrochozoa</taxon>
        <taxon>Mollusca</taxon>
        <taxon>Bivalvia</taxon>
        <taxon>Autobranchia</taxon>
        <taxon>Heteroconchia</taxon>
        <taxon>Euheterodonta</taxon>
        <taxon>Imparidentia</taxon>
        <taxon>Neoheterodontei</taxon>
        <taxon>Myida</taxon>
        <taxon>Dreissenoidea</taxon>
        <taxon>Dreissenidae</taxon>
        <taxon>Dreissena</taxon>
    </lineage>
</organism>
<proteinExistence type="predicted"/>
<comment type="caution">
    <text evidence="2">The sequence shown here is derived from an EMBL/GenBank/DDBJ whole genome shotgun (WGS) entry which is preliminary data.</text>
</comment>
<reference evidence="2" key="1">
    <citation type="journal article" date="2019" name="bioRxiv">
        <title>The Genome of the Zebra Mussel, Dreissena polymorpha: A Resource for Invasive Species Research.</title>
        <authorList>
            <person name="McCartney M.A."/>
            <person name="Auch B."/>
            <person name="Kono T."/>
            <person name="Mallez S."/>
            <person name="Zhang Y."/>
            <person name="Obille A."/>
            <person name="Becker A."/>
            <person name="Abrahante J.E."/>
            <person name="Garbe J."/>
            <person name="Badalamenti J.P."/>
            <person name="Herman A."/>
            <person name="Mangelson H."/>
            <person name="Liachko I."/>
            <person name="Sullivan S."/>
            <person name="Sone E.D."/>
            <person name="Koren S."/>
            <person name="Silverstein K.A.T."/>
            <person name="Beckman K.B."/>
            <person name="Gohl D.M."/>
        </authorList>
    </citation>
    <scope>NUCLEOTIDE SEQUENCE</scope>
    <source>
        <strain evidence="2">Duluth1</strain>
        <tissue evidence="2">Whole animal</tissue>
    </source>
</reference>
<accession>A0A9D4HZ47</accession>
<evidence type="ECO:0000313" key="3">
    <source>
        <dbReference type="Proteomes" id="UP000828390"/>
    </source>
</evidence>
<evidence type="ECO:0000313" key="2">
    <source>
        <dbReference type="EMBL" id="KAH3740710.1"/>
    </source>
</evidence>
<dbReference type="EMBL" id="JAIWYP010000011">
    <property type="protein sequence ID" value="KAH3740710.1"/>
    <property type="molecule type" value="Genomic_DNA"/>
</dbReference>
<feature type="compositionally biased region" description="Basic residues" evidence="1">
    <location>
        <begin position="10"/>
        <end position="19"/>
    </location>
</feature>
<gene>
    <name evidence="2" type="ORF">DPMN_047420</name>
</gene>
<keyword evidence="3" id="KW-1185">Reference proteome</keyword>
<evidence type="ECO:0000256" key="1">
    <source>
        <dbReference type="SAM" id="MobiDB-lite"/>
    </source>
</evidence>
<feature type="region of interest" description="Disordered" evidence="1">
    <location>
        <begin position="1"/>
        <end position="22"/>
    </location>
</feature>